<dbReference type="EMBL" id="JAROCC010000009">
    <property type="protein sequence ID" value="MDN4608277.1"/>
    <property type="molecule type" value="Genomic_DNA"/>
</dbReference>
<dbReference type="PANTHER" id="PTHR43420:SF51">
    <property type="entry name" value="PEPTIDYL-LYSINE N-ACETYLTRANSFERASE YIAC"/>
    <property type="match status" value="1"/>
</dbReference>
<evidence type="ECO:0000256" key="2">
    <source>
        <dbReference type="ARBA" id="ARBA00023315"/>
    </source>
</evidence>
<dbReference type="Gene3D" id="3.40.630.30">
    <property type="match status" value="1"/>
</dbReference>
<protein>
    <submittedName>
        <fullName evidence="4">Streptothricin N-acetyltransferase SatA</fullName>
    </submittedName>
</protein>
<dbReference type="PROSITE" id="PS51186">
    <property type="entry name" value="GNAT"/>
    <property type="match status" value="1"/>
</dbReference>
<gene>
    <name evidence="4" type="primary">satA</name>
    <name evidence="4" type="ORF">P5G49_12440</name>
</gene>
<keyword evidence="5" id="KW-1185">Reference proteome</keyword>
<sequence length="175" mass="20667">MIVKMNRVNMKDFNEPNEDFIVFGRIVPTFVNNVWNYTEELFTEPYFKKYEDDEIDMSYVEEESKAVFFYYDKNKCIGRIKIRSNWNGFALIEDIAVAKNYRKNGVGKSLLHKATEWALEKNSIGLMLETQDINLSACRFYAKNHFVIGAVDTMLYSNFPTANEIAVFWYYTFNQ</sequence>
<dbReference type="Pfam" id="PF00583">
    <property type="entry name" value="Acetyltransf_1"/>
    <property type="match status" value="1"/>
</dbReference>
<proteinExistence type="predicted"/>
<accession>A0ABT8JTG5</accession>
<dbReference type="InterPro" id="IPR000182">
    <property type="entry name" value="GNAT_dom"/>
</dbReference>
<evidence type="ECO:0000313" key="5">
    <source>
        <dbReference type="Proteomes" id="UP001175097"/>
    </source>
</evidence>
<keyword evidence="2" id="KW-0012">Acyltransferase</keyword>
<dbReference type="PRINTS" id="PR01754">
    <property type="entry name" value="SACTRNSFRASE"/>
</dbReference>
<dbReference type="Proteomes" id="UP001175097">
    <property type="component" value="Unassembled WGS sequence"/>
</dbReference>
<feature type="domain" description="N-acetyltransferase" evidence="3">
    <location>
        <begin position="21"/>
        <end position="174"/>
    </location>
</feature>
<dbReference type="RefSeq" id="WP_301244207.1">
    <property type="nucleotide sequence ID" value="NZ_JAROCC010000009.1"/>
</dbReference>
<keyword evidence="1" id="KW-0808">Transferase</keyword>
<dbReference type="InterPro" id="IPR050680">
    <property type="entry name" value="YpeA/RimI_acetyltransf"/>
</dbReference>
<dbReference type="SUPFAM" id="SSF55729">
    <property type="entry name" value="Acyl-CoA N-acyltransferases (Nat)"/>
    <property type="match status" value="1"/>
</dbReference>
<dbReference type="InterPro" id="IPR008125">
    <property type="entry name" value="Streptothricin_AcTrfase"/>
</dbReference>
<dbReference type="CDD" id="cd04301">
    <property type="entry name" value="NAT_SF"/>
    <property type="match status" value="1"/>
</dbReference>
<evidence type="ECO:0000259" key="3">
    <source>
        <dbReference type="PROSITE" id="PS51186"/>
    </source>
</evidence>
<organism evidence="4 5">
    <name type="scientific">Sporosarcina highlanderae</name>
    <dbReference type="NCBI Taxonomy" id="3035916"/>
    <lineage>
        <taxon>Bacteria</taxon>
        <taxon>Bacillati</taxon>
        <taxon>Bacillota</taxon>
        <taxon>Bacilli</taxon>
        <taxon>Bacillales</taxon>
        <taxon>Caryophanaceae</taxon>
        <taxon>Sporosarcina</taxon>
    </lineage>
</organism>
<reference evidence="4" key="1">
    <citation type="submission" date="2023-03" db="EMBL/GenBank/DDBJ databases">
        <title>MT1 and MT2 Draft Genomes of Novel Species.</title>
        <authorList>
            <person name="Venkateswaran K."/>
        </authorList>
    </citation>
    <scope>NUCLEOTIDE SEQUENCE</scope>
    <source>
        <strain evidence="4">F6_3S_P_2</strain>
    </source>
</reference>
<name>A0ABT8JTG5_9BACL</name>
<dbReference type="PANTHER" id="PTHR43420">
    <property type="entry name" value="ACETYLTRANSFERASE"/>
    <property type="match status" value="1"/>
</dbReference>
<dbReference type="InterPro" id="IPR016181">
    <property type="entry name" value="Acyl_CoA_acyltransferase"/>
</dbReference>
<evidence type="ECO:0000313" key="4">
    <source>
        <dbReference type="EMBL" id="MDN4608277.1"/>
    </source>
</evidence>
<comment type="caution">
    <text evidence="4">The sequence shown here is derived from an EMBL/GenBank/DDBJ whole genome shotgun (WGS) entry which is preliminary data.</text>
</comment>
<evidence type="ECO:0000256" key="1">
    <source>
        <dbReference type="ARBA" id="ARBA00022679"/>
    </source>
</evidence>